<comment type="subcellular location">
    <subcellularLocation>
        <location evidence="1">Cell membrane</location>
        <topology evidence="1">Multi-pass membrane protein</topology>
    </subcellularLocation>
</comment>
<feature type="transmembrane region" description="Helical" evidence="8">
    <location>
        <begin position="532"/>
        <end position="557"/>
    </location>
</feature>
<comment type="similarity">
    <text evidence="2">Belongs to the AAE transporter (TC 2.A.81) family.</text>
</comment>
<feature type="transmembrane region" description="Helical" evidence="8">
    <location>
        <begin position="383"/>
        <end position="402"/>
    </location>
</feature>
<feature type="transmembrane region" description="Helical" evidence="8">
    <location>
        <begin position="447"/>
        <end position="465"/>
    </location>
</feature>
<keyword evidence="3" id="KW-0813">Transport</keyword>
<dbReference type="InterPro" id="IPR050144">
    <property type="entry name" value="AAE_transporter"/>
</dbReference>
<dbReference type="Pfam" id="PF06826">
    <property type="entry name" value="Asp-Al_Ex"/>
    <property type="match status" value="2"/>
</dbReference>
<dbReference type="OrthoDB" id="5166626at2"/>
<evidence type="ECO:0000259" key="9">
    <source>
        <dbReference type="PROSITE" id="PS51202"/>
    </source>
</evidence>
<dbReference type="PANTHER" id="PTHR30445">
    <property type="entry name" value="K(+)_H(+) ANTIPORTER SUBUNIT KHTT"/>
    <property type="match status" value="1"/>
</dbReference>
<feature type="transmembrane region" description="Helical" evidence="8">
    <location>
        <begin position="165"/>
        <end position="186"/>
    </location>
</feature>
<keyword evidence="5 8" id="KW-0812">Transmembrane</keyword>
<protein>
    <submittedName>
        <fullName evidence="10">Aspartate-alanine antiporter</fullName>
    </submittedName>
</protein>
<dbReference type="EMBL" id="FNAD01000013">
    <property type="protein sequence ID" value="SDE13807.1"/>
    <property type="molecule type" value="Genomic_DNA"/>
</dbReference>
<keyword evidence="11" id="KW-1185">Reference proteome</keyword>
<dbReference type="GO" id="GO:0005886">
    <property type="term" value="C:plasma membrane"/>
    <property type="evidence" value="ECO:0007669"/>
    <property type="project" value="UniProtKB-SubCell"/>
</dbReference>
<organism evidence="10 11">
    <name type="scientific">Glycomyces harbinensis</name>
    <dbReference type="NCBI Taxonomy" id="58114"/>
    <lineage>
        <taxon>Bacteria</taxon>
        <taxon>Bacillati</taxon>
        <taxon>Actinomycetota</taxon>
        <taxon>Actinomycetes</taxon>
        <taxon>Glycomycetales</taxon>
        <taxon>Glycomycetaceae</taxon>
        <taxon>Glycomyces</taxon>
    </lineage>
</organism>
<evidence type="ECO:0000256" key="1">
    <source>
        <dbReference type="ARBA" id="ARBA00004651"/>
    </source>
</evidence>
<dbReference type="PANTHER" id="PTHR30445:SF9">
    <property type="match status" value="1"/>
</dbReference>
<keyword evidence="4" id="KW-1003">Cell membrane</keyword>
<name>A0A1G7AH73_9ACTN</name>
<keyword evidence="6 8" id="KW-1133">Transmembrane helix</keyword>
<dbReference type="PROSITE" id="PS51202">
    <property type="entry name" value="RCK_C"/>
    <property type="match status" value="2"/>
</dbReference>
<feature type="transmembrane region" description="Helical" evidence="8">
    <location>
        <begin position="471"/>
        <end position="495"/>
    </location>
</feature>
<feature type="transmembrane region" description="Helical" evidence="8">
    <location>
        <begin position="12"/>
        <end position="27"/>
    </location>
</feature>
<evidence type="ECO:0000256" key="7">
    <source>
        <dbReference type="ARBA" id="ARBA00023136"/>
    </source>
</evidence>
<dbReference type="SUPFAM" id="SSF116726">
    <property type="entry name" value="TrkA C-terminal domain-like"/>
    <property type="match status" value="1"/>
</dbReference>
<evidence type="ECO:0000256" key="5">
    <source>
        <dbReference type="ARBA" id="ARBA00022692"/>
    </source>
</evidence>
<accession>A0A1G7AH73</accession>
<gene>
    <name evidence="10" type="ORF">SAMN05216270_113127</name>
</gene>
<proteinExistence type="inferred from homology"/>
<dbReference type="InterPro" id="IPR006037">
    <property type="entry name" value="RCK_C"/>
</dbReference>
<evidence type="ECO:0000256" key="2">
    <source>
        <dbReference type="ARBA" id="ARBA00009854"/>
    </source>
</evidence>
<dbReference type="GO" id="GO:0006813">
    <property type="term" value="P:potassium ion transport"/>
    <property type="evidence" value="ECO:0007669"/>
    <property type="project" value="InterPro"/>
</dbReference>
<evidence type="ECO:0000256" key="8">
    <source>
        <dbReference type="SAM" id="Phobius"/>
    </source>
</evidence>
<reference evidence="11" key="1">
    <citation type="submission" date="2016-10" db="EMBL/GenBank/DDBJ databases">
        <authorList>
            <person name="Varghese N."/>
            <person name="Submissions S."/>
        </authorList>
    </citation>
    <scope>NUCLEOTIDE SEQUENCE [LARGE SCALE GENOMIC DNA]</scope>
    <source>
        <strain evidence="11">CGMCC 4.3516</strain>
    </source>
</reference>
<feature type="transmembrane region" description="Helical" evidence="8">
    <location>
        <begin position="64"/>
        <end position="85"/>
    </location>
</feature>
<dbReference type="Proteomes" id="UP000198949">
    <property type="component" value="Unassembled WGS sequence"/>
</dbReference>
<feature type="transmembrane region" description="Helical" evidence="8">
    <location>
        <begin position="408"/>
        <end position="426"/>
    </location>
</feature>
<sequence>MDWIKETLSSTPEIALFVCLALGFAVGKVRIWKISLGGVAGTLIVAIVIGMFADIELNDQVKTIAFALFIFTLGYISGPTFFASLNRKSLRYATFTGIEVVSVLAITAAAVLIMDLDVGTAAGLLAGGATESAAVGTATDAIGRLDLSDAEIATLQANVGTAYSISYICGLITIVLLSSQFFPLIMRVNLREEAAKLWKQLGGSADEDTAAPAAPAVVGREYQVTTAAGQTVAALQESLGEATVEEVSRDGGSVALAPDLRLEHGDRVLIVGRREALVGAGAKIGEERPLDEAMAMNLDLADVVVTRKGYQATTLGDIRKDFESERQGVFLQKITRGDHELPVKPSTMIQHGDTLRLSGASRDLRRVVPMVGFRIDPTVRFDMVFIAIGVVLGFLIGMLVWTVGTIPLTLGTGGGCLLAGLLFGWIRSKRPTFGQYDSAAADVIKTLGLSVFICAVGLSSGPQAVDLVKQFGIGLPIAGIAMTAIPAFISLFVAWKVMKLPAPLTLGSVTGQQCSTPGVTAVQAAAGNATPLIAYTIVYAFSNVVLPLLGPIVVAMAHSLGS</sequence>
<evidence type="ECO:0000256" key="4">
    <source>
        <dbReference type="ARBA" id="ARBA00022475"/>
    </source>
</evidence>
<feature type="transmembrane region" description="Helical" evidence="8">
    <location>
        <begin position="34"/>
        <end position="52"/>
    </location>
</feature>
<evidence type="ECO:0000256" key="6">
    <source>
        <dbReference type="ARBA" id="ARBA00022989"/>
    </source>
</evidence>
<dbReference type="RefSeq" id="WP_091039147.1">
    <property type="nucleotide sequence ID" value="NZ_FNAD01000013.1"/>
</dbReference>
<evidence type="ECO:0000313" key="10">
    <source>
        <dbReference type="EMBL" id="SDE13807.1"/>
    </source>
</evidence>
<feature type="domain" description="RCK C-terminal" evidence="9">
    <location>
        <begin position="288"/>
        <end position="373"/>
    </location>
</feature>
<feature type="domain" description="RCK C-terminal" evidence="9">
    <location>
        <begin position="207"/>
        <end position="287"/>
    </location>
</feature>
<dbReference type="NCBIfam" id="TIGR01625">
    <property type="entry name" value="YidE_YbjL_dupl"/>
    <property type="match status" value="1"/>
</dbReference>
<keyword evidence="7 8" id="KW-0472">Membrane</keyword>
<evidence type="ECO:0000256" key="3">
    <source>
        <dbReference type="ARBA" id="ARBA00022448"/>
    </source>
</evidence>
<feature type="transmembrane region" description="Helical" evidence="8">
    <location>
        <begin position="92"/>
        <end position="114"/>
    </location>
</feature>
<dbReference type="GO" id="GO:0008324">
    <property type="term" value="F:monoatomic cation transmembrane transporter activity"/>
    <property type="evidence" value="ECO:0007669"/>
    <property type="project" value="InterPro"/>
</dbReference>
<dbReference type="InterPro" id="IPR006512">
    <property type="entry name" value="YidE_YbjL"/>
</dbReference>
<evidence type="ECO:0000313" key="11">
    <source>
        <dbReference type="Proteomes" id="UP000198949"/>
    </source>
</evidence>
<dbReference type="InterPro" id="IPR036721">
    <property type="entry name" value="RCK_C_sf"/>
</dbReference>
<dbReference type="STRING" id="58114.SAMN05216270_113127"/>
<dbReference type="NCBIfam" id="TIGR03802">
    <property type="entry name" value="Asp_Ala_antiprt"/>
    <property type="match status" value="1"/>
</dbReference>
<dbReference type="InterPro" id="IPR022457">
    <property type="entry name" value="Asp_Ala_antiprt"/>
</dbReference>
<dbReference type="AlphaFoldDB" id="A0A1G7AH73"/>